<dbReference type="InterPro" id="IPR000884">
    <property type="entry name" value="TSP1_rpt"/>
</dbReference>
<sequence>MGGTLVTYILLSSFLLANARNVEYFESGDGCGAAVEISLRSEPLDVADPKRCVMVKFPATAEFEAGIQQESYRIEDKIIHGLWVEWSSWDACQDDCSLTLESRTRSCTNPAPKHGGDSCSGFSLDQRNCTSQAVCPGSWSSWTSWSQCGDPIIGDCGQGSKARSRACDNPAPRNGGEACGGSNQESLSCDIICEPPGLWNEWEPWSSCGSIACGPTPGQQSRSRTCGALPGAKPCPSEDPVEEIRDCPMDCKGYYLHALKILAFMLQDLRPGRGKMFKANPSDCTHISKTD</sequence>
<dbReference type="InterPro" id="IPR052065">
    <property type="entry name" value="Compl_asym_regulator"/>
</dbReference>
<evidence type="ECO:0000256" key="1">
    <source>
        <dbReference type="ARBA" id="ARBA00022737"/>
    </source>
</evidence>
<dbReference type="EMBL" id="VCGU01000001">
    <property type="protein sequence ID" value="TRY80804.1"/>
    <property type="molecule type" value="Genomic_DNA"/>
</dbReference>
<organism evidence="4 5">
    <name type="scientific">Tigriopus californicus</name>
    <name type="common">Marine copepod</name>
    <dbReference type="NCBI Taxonomy" id="6832"/>
    <lineage>
        <taxon>Eukaryota</taxon>
        <taxon>Metazoa</taxon>
        <taxon>Ecdysozoa</taxon>
        <taxon>Arthropoda</taxon>
        <taxon>Crustacea</taxon>
        <taxon>Multicrustacea</taxon>
        <taxon>Hexanauplia</taxon>
        <taxon>Copepoda</taxon>
        <taxon>Harpacticoida</taxon>
        <taxon>Harpacticidae</taxon>
        <taxon>Tigriopus</taxon>
    </lineage>
</organism>
<keyword evidence="3" id="KW-0732">Signal</keyword>
<dbReference type="SUPFAM" id="SSF82895">
    <property type="entry name" value="TSP-1 type 1 repeat"/>
    <property type="match status" value="3"/>
</dbReference>
<name>A0A553PT04_TIGCA</name>
<keyword evidence="2" id="KW-1015">Disulfide bond</keyword>
<proteinExistence type="predicted"/>
<dbReference type="PANTHER" id="PTHR22906">
    <property type="entry name" value="PROPERDIN"/>
    <property type="match status" value="1"/>
</dbReference>
<keyword evidence="5" id="KW-1185">Reference proteome</keyword>
<protein>
    <submittedName>
        <fullName evidence="4">Uncharacterized protein</fullName>
    </submittedName>
</protein>
<evidence type="ECO:0000313" key="4">
    <source>
        <dbReference type="EMBL" id="TRY80804.1"/>
    </source>
</evidence>
<feature type="chain" id="PRO_5022013979" evidence="3">
    <location>
        <begin position="20"/>
        <end position="291"/>
    </location>
</feature>
<gene>
    <name evidence="4" type="ORF">TCAL_15440</name>
</gene>
<dbReference type="FunFam" id="2.20.100.10:FF:000001">
    <property type="entry name" value="semaphorin-5A isoform X1"/>
    <property type="match status" value="2"/>
</dbReference>
<dbReference type="Pfam" id="PF00090">
    <property type="entry name" value="TSP_1"/>
    <property type="match status" value="3"/>
</dbReference>
<dbReference type="STRING" id="6832.A0A553PT04"/>
<comment type="caution">
    <text evidence="4">The sequence shown here is derived from an EMBL/GenBank/DDBJ whole genome shotgun (WGS) entry which is preliminary data.</text>
</comment>
<keyword evidence="1" id="KW-0677">Repeat</keyword>
<dbReference type="PROSITE" id="PS50092">
    <property type="entry name" value="TSP1"/>
    <property type="match status" value="3"/>
</dbReference>
<feature type="non-terminal residue" evidence="4">
    <location>
        <position position="291"/>
    </location>
</feature>
<evidence type="ECO:0000313" key="5">
    <source>
        <dbReference type="Proteomes" id="UP000318571"/>
    </source>
</evidence>
<reference evidence="4 5" key="1">
    <citation type="journal article" date="2018" name="Nat. Ecol. Evol.">
        <title>Genomic signatures of mitonuclear coevolution across populations of Tigriopus californicus.</title>
        <authorList>
            <person name="Barreto F.S."/>
            <person name="Watson E.T."/>
            <person name="Lima T.G."/>
            <person name="Willett C.S."/>
            <person name="Edmands S."/>
            <person name="Li W."/>
            <person name="Burton R.S."/>
        </authorList>
    </citation>
    <scope>NUCLEOTIDE SEQUENCE [LARGE SCALE GENOMIC DNA]</scope>
    <source>
        <strain evidence="4 5">San Diego</strain>
    </source>
</reference>
<evidence type="ECO:0000256" key="2">
    <source>
        <dbReference type="ARBA" id="ARBA00023157"/>
    </source>
</evidence>
<dbReference type="AlphaFoldDB" id="A0A553PT04"/>
<dbReference type="Gene3D" id="2.20.100.10">
    <property type="entry name" value="Thrombospondin type-1 (TSP1) repeat"/>
    <property type="match status" value="3"/>
</dbReference>
<evidence type="ECO:0000256" key="3">
    <source>
        <dbReference type="SAM" id="SignalP"/>
    </source>
</evidence>
<feature type="signal peptide" evidence="3">
    <location>
        <begin position="1"/>
        <end position="19"/>
    </location>
</feature>
<dbReference type="PRINTS" id="PR01705">
    <property type="entry name" value="TSP1REPEAT"/>
</dbReference>
<dbReference type="Proteomes" id="UP000318571">
    <property type="component" value="Chromosome 12"/>
</dbReference>
<dbReference type="InterPro" id="IPR036383">
    <property type="entry name" value="TSP1_rpt_sf"/>
</dbReference>
<accession>A0A553PT04</accession>
<dbReference type="SMART" id="SM00209">
    <property type="entry name" value="TSP1"/>
    <property type="match status" value="3"/>
</dbReference>